<organism evidence="1 2">
    <name type="scientific">Portunus trituberculatus</name>
    <name type="common">Swimming crab</name>
    <name type="synonym">Neptunus trituberculatus</name>
    <dbReference type="NCBI Taxonomy" id="210409"/>
    <lineage>
        <taxon>Eukaryota</taxon>
        <taxon>Metazoa</taxon>
        <taxon>Ecdysozoa</taxon>
        <taxon>Arthropoda</taxon>
        <taxon>Crustacea</taxon>
        <taxon>Multicrustacea</taxon>
        <taxon>Malacostraca</taxon>
        <taxon>Eumalacostraca</taxon>
        <taxon>Eucarida</taxon>
        <taxon>Decapoda</taxon>
        <taxon>Pleocyemata</taxon>
        <taxon>Brachyura</taxon>
        <taxon>Eubrachyura</taxon>
        <taxon>Portunoidea</taxon>
        <taxon>Portunidae</taxon>
        <taxon>Portuninae</taxon>
        <taxon>Portunus</taxon>
    </lineage>
</organism>
<proteinExistence type="predicted"/>
<dbReference type="Proteomes" id="UP000324222">
    <property type="component" value="Unassembled WGS sequence"/>
</dbReference>
<evidence type="ECO:0000313" key="2">
    <source>
        <dbReference type="Proteomes" id="UP000324222"/>
    </source>
</evidence>
<gene>
    <name evidence="1" type="ORF">E2C01_056605</name>
</gene>
<sequence>MSLPPRLQTCGDQITGTLLWPPLNTDWALPLKQVTATLTAMHFHVEMRQLR</sequence>
<name>A0A5B7GY51_PORTR</name>
<keyword evidence="2" id="KW-1185">Reference proteome</keyword>
<comment type="caution">
    <text evidence="1">The sequence shown here is derived from an EMBL/GenBank/DDBJ whole genome shotgun (WGS) entry which is preliminary data.</text>
</comment>
<accession>A0A5B7GY51</accession>
<protein>
    <submittedName>
        <fullName evidence="1">Uncharacterized protein</fullName>
    </submittedName>
</protein>
<reference evidence="1 2" key="1">
    <citation type="submission" date="2019-05" db="EMBL/GenBank/DDBJ databases">
        <title>Another draft genome of Portunus trituberculatus and its Hox gene families provides insights of decapod evolution.</title>
        <authorList>
            <person name="Jeong J.-H."/>
            <person name="Song I."/>
            <person name="Kim S."/>
            <person name="Choi T."/>
            <person name="Kim D."/>
            <person name="Ryu S."/>
            <person name="Kim W."/>
        </authorList>
    </citation>
    <scope>NUCLEOTIDE SEQUENCE [LARGE SCALE GENOMIC DNA]</scope>
    <source>
        <tissue evidence="1">Muscle</tissue>
    </source>
</reference>
<evidence type="ECO:0000313" key="1">
    <source>
        <dbReference type="EMBL" id="MPC62519.1"/>
    </source>
</evidence>
<dbReference type="EMBL" id="VSRR010019774">
    <property type="protein sequence ID" value="MPC62519.1"/>
    <property type="molecule type" value="Genomic_DNA"/>
</dbReference>
<dbReference type="AlphaFoldDB" id="A0A5B7GY51"/>